<dbReference type="AlphaFoldDB" id="A0A4R4XYR3"/>
<comment type="caution">
    <text evidence="3">The sequence shown here is derived from an EMBL/GenBank/DDBJ whole genome shotgun (WGS) entry which is preliminary data.</text>
</comment>
<dbReference type="EMBL" id="SMKW01000104">
    <property type="protein sequence ID" value="TDD36796.1"/>
    <property type="molecule type" value="Genomic_DNA"/>
</dbReference>
<evidence type="ECO:0000259" key="2">
    <source>
        <dbReference type="Pfam" id="PF13408"/>
    </source>
</evidence>
<evidence type="ECO:0000313" key="3">
    <source>
        <dbReference type="EMBL" id="TDD36796.1"/>
    </source>
</evidence>
<feature type="region of interest" description="Disordered" evidence="1">
    <location>
        <begin position="143"/>
        <end position="179"/>
    </location>
</feature>
<accession>A0A4R4XYR3</accession>
<organism evidence="3 4">
    <name type="scientific">Saccharopolyspora elongata</name>
    <dbReference type="NCBI Taxonomy" id="2530387"/>
    <lineage>
        <taxon>Bacteria</taxon>
        <taxon>Bacillati</taxon>
        <taxon>Actinomycetota</taxon>
        <taxon>Actinomycetes</taxon>
        <taxon>Pseudonocardiales</taxon>
        <taxon>Pseudonocardiaceae</taxon>
        <taxon>Saccharopolyspora</taxon>
    </lineage>
</organism>
<gene>
    <name evidence="3" type="ORF">E1288_41360</name>
</gene>
<feature type="region of interest" description="Disordered" evidence="1">
    <location>
        <begin position="1"/>
        <end position="30"/>
    </location>
</feature>
<reference evidence="3 4" key="1">
    <citation type="submission" date="2019-03" db="EMBL/GenBank/DDBJ databases">
        <title>Draft genome sequences of novel Actinobacteria.</title>
        <authorList>
            <person name="Sahin N."/>
            <person name="Ay H."/>
            <person name="Saygin H."/>
        </authorList>
    </citation>
    <scope>NUCLEOTIDE SEQUENCE [LARGE SCALE GENOMIC DNA]</scope>
    <source>
        <strain evidence="3 4">7K502</strain>
    </source>
</reference>
<evidence type="ECO:0000256" key="1">
    <source>
        <dbReference type="SAM" id="MobiDB-lite"/>
    </source>
</evidence>
<feature type="compositionally biased region" description="Polar residues" evidence="1">
    <location>
        <begin position="1"/>
        <end position="26"/>
    </location>
</feature>
<dbReference type="InterPro" id="IPR025827">
    <property type="entry name" value="Zn_ribbon_recom_dom"/>
</dbReference>
<feature type="domain" description="Recombinase zinc beta ribbon" evidence="2">
    <location>
        <begin position="50"/>
        <end position="106"/>
    </location>
</feature>
<sequence length="281" mass="31229">MPQELTSPLSCNSRRGVSEGVGTTSRGRARVQDMRAARKTQDGDTRTYVLAGLIMCGVCDRRFDSHWVHERPGYRCRHGRTSARTQAPVPKSTYVREDHLLEALRARLADAIGNDEAAASDYLRTNGLVIVHFGLDWTVEEGANHSSNRQPAEPNAVNQPASERTRRPPPRTDGSNRAGHGLLRIRSEVWFSRSWDFVAACWADETPRHASASHTNWDRSGVLLDQCCIHDLGDRLSPAYAGTVPRAAPEGPVFRRRLRTRGDGSSGIGVLHRWFLVTMLA</sequence>
<dbReference type="Pfam" id="PF13408">
    <property type="entry name" value="Zn_ribbon_recom"/>
    <property type="match status" value="1"/>
</dbReference>
<evidence type="ECO:0000313" key="4">
    <source>
        <dbReference type="Proteomes" id="UP000294947"/>
    </source>
</evidence>
<protein>
    <recommendedName>
        <fullName evidence="2">Recombinase zinc beta ribbon domain-containing protein</fullName>
    </recommendedName>
</protein>
<name>A0A4R4XYR3_9PSEU</name>
<feature type="compositionally biased region" description="Polar residues" evidence="1">
    <location>
        <begin position="144"/>
        <end position="162"/>
    </location>
</feature>
<keyword evidence="4" id="KW-1185">Reference proteome</keyword>
<dbReference type="Proteomes" id="UP000294947">
    <property type="component" value="Unassembled WGS sequence"/>
</dbReference>
<dbReference type="OrthoDB" id="3372479at2"/>
<proteinExistence type="predicted"/>